<dbReference type="RefSeq" id="WP_377813490.1">
    <property type="nucleotide sequence ID" value="NZ_JBHRSJ010000012.1"/>
</dbReference>
<dbReference type="Proteomes" id="UP001595457">
    <property type="component" value="Unassembled WGS sequence"/>
</dbReference>
<accession>A0ABV7ASX3</accession>
<comment type="caution">
    <text evidence="2">The sequence shown here is derived from an EMBL/GenBank/DDBJ whole genome shotgun (WGS) entry which is preliminary data.</text>
</comment>
<protein>
    <submittedName>
        <fullName evidence="2">Esterase/lipase family protein</fullName>
    </submittedName>
</protein>
<reference evidence="3" key="1">
    <citation type="journal article" date="2019" name="Int. J. Syst. Evol. Microbiol.">
        <title>The Global Catalogue of Microorganisms (GCM) 10K type strain sequencing project: providing services to taxonomists for standard genome sequencing and annotation.</title>
        <authorList>
            <consortium name="The Broad Institute Genomics Platform"/>
            <consortium name="The Broad Institute Genome Sequencing Center for Infectious Disease"/>
            <person name="Wu L."/>
            <person name="Ma J."/>
        </authorList>
    </citation>
    <scope>NUCLEOTIDE SEQUENCE [LARGE SCALE GENOMIC DNA]</scope>
    <source>
        <strain evidence="3">KCTC 62195</strain>
    </source>
</reference>
<dbReference type="InterPro" id="IPR029058">
    <property type="entry name" value="AB_hydrolase_fold"/>
</dbReference>
<evidence type="ECO:0000313" key="3">
    <source>
        <dbReference type="Proteomes" id="UP001595457"/>
    </source>
</evidence>
<organism evidence="2 3">
    <name type="scientific">Azotobacter bryophylli</name>
    <dbReference type="NCBI Taxonomy" id="1986537"/>
    <lineage>
        <taxon>Bacteria</taxon>
        <taxon>Pseudomonadati</taxon>
        <taxon>Pseudomonadota</taxon>
        <taxon>Gammaproteobacteria</taxon>
        <taxon>Pseudomonadales</taxon>
        <taxon>Pseudomonadaceae</taxon>
        <taxon>Azotobacter</taxon>
    </lineage>
</organism>
<feature type="domain" description="AB hydrolase-1" evidence="1">
    <location>
        <begin position="9"/>
        <end position="118"/>
    </location>
</feature>
<gene>
    <name evidence="2" type="ORF">ACFOJE_06575</name>
</gene>
<name>A0ABV7ASX3_9GAMM</name>
<dbReference type="EMBL" id="JBHRSJ010000012">
    <property type="protein sequence ID" value="MFC2971876.1"/>
    <property type="molecule type" value="Genomic_DNA"/>
</dbReference>
<dbReference type="Pfam" id="PF00561">
    <property type="entry name" value="Abhydrolase_1"/>
    <property type="match status" value="1"/>
</dbReference>
<proteinExistence type="predicted"/>
<keyword evidence="3" id="KW-1185">Reference proteome</keyword>
<dbReference type="SUPFAM" id="SSF53474">
    <property type="entry name" value="alpha/beta-Hydrolases"/>
    <property type="match status" value="1"/>
</dbReference>
<dbReference type="InterPro" id="IPR000073">
    <property type="entry name" value="AB_hydrolase_1"/>
</dbReference>
<sequence length="293" mass="31479">MGESARPRYPILLVPGLLGFVRVAGFSYWGGIDVALQRQGATVYPVRLSALHDNEALGEQLLVRIAGILAASGASRVNLIGHSQGGLAARYAAARCPAWVASVTAVASPNRGSEVADLLHHRLQPDGRRERLLAGAFEGVARIMERLEGIGPRLPLDGPASLLALSSEGMAAFNARYPQGLPKRWGGEGAEEVDGVRYYSWSGILQPQIERGLRRLDPGHLLCRRLARLFQHEAGQNDGMVGRFSSHLGKVIGSNYPFDHLDIVNQRLGPVGLGADPVGLFVEHARRLAEAGL</sequence>
<evidence type="ECO:0000313" key="2">
    <source>
        <dbReference type="EMBL" id="MFC2971876.1"/>
    </source>
</evidence>
<dbReference type="Gene3D" id="3.40.50.1820">
    <property type="entry name" value="alpha/beta hydrolase"/>
    <property type="match status" value="1"/>
</dbReference>
<evidence type="ECO:0000259" key="1">
    <source>
        <dbReference type="Pfam" id="PF00561"/>
    </source>
</evidence>